<evidence type="ECO:0000313" key="3">
    <source>
        <dbReference type="EMBL" id="MBE1580525.1"/>
    </source>
</evidence>
<dbReference type="EMBL" id="JADBEJ010000007">
    <property type="protein sequence ID" value="MBE1580525.1"/>
    <property type="molecule type" value="Genomic_DNA"/>
</dbReference>
<dbReference type="RefSeq" id="WP_192747087.1">
    <property type="nucleotide sequence ID" value="NZ_JADBEJ010000007.1"/>
</dbReference>
<keyword evidence="1" id="KW-0175">Coiled coil</keyword>
<feature type="coiled-coil region" evidence="1">
    <location>
        <begin position="155"/>
        <end position="347"/>
    </location>
</feature>
<comment type="caution">
    <text evidence="3">The sequence shown here is derived from an EMBL/GenBank/DDBJ whole genome shotgun (WGS) entry which is preliminary data.</text>
</comment>
<protein>
    <submittedName>
        <fullName evidence="3">DNA repair exonuclease SbcCD ATPase subunit</fullName>
    </submittedName>
</protein>
<keyword evidence="3" id="KW-0540">Nuclease</keyword>
<name>A0ABR9LJR0_9PSEU</name>
<keyword evidence="3" id="KW-0378">Hydrolase</keyword>
<accession>A0ABR9LJR0</accession>
<feature type="region of interest" description="Disordered" evidence="2">
    <location>
        <begin position="86"/>
        <end position="108"/>
    </location>
</feature>
<keyword evidence="4" id="KW-1185">Reference proteome</keyword>
<evidence type="ECO:0000256" key="1">
    <source>
        <dbReference type="SAM" id="Coils"/>
    </source>
</evidence>
<sequence>MRKTKLNGTMLRMGIDDQQNVSGEAGGTSGSAARVPKRCAWPHGCDREPRRAQQTGRPGRYCEQNDPVSGVPHNKDTAFAERAKLDGGTTKRQHLSAVAGASTPDRPRKRLNLDERLAAVPEALGAAQAQIGQVAADLIQAVKEAGSLEDRMASEREFEKEMRELVEEHDDARREAEASEKAMAERLDQVAGELAEAVEIAKEANARAKNFENETDEFRKEMQQLQEKTTADVTAAEKAANDVREAMQQLEQDTAEKITKAEKVADDKVAKAKADAERAVKAAQDDAAAAVRKAEAAAEKVKTEAATDVAVATSARDAAIADRNSARDEMRDLRAEHRKELDSVRAEMRKDHKAVVDDLRADHKTTLDALNTAHREAVTRMTDVHRDELAAITETLEAVRLRATNAEAELARLKPELDRLQQAAQSDPQPTDNPTTK</sequence>
<dbReference type="Proteomes" id="UP000656548">
    <property type="component" value="Unassembled WGS sequence"/>
</dbReference>
<organism evidence="3 4">
    <name type="scientific">Amycolatopsis roodepoortensis</name>
    <dbReference type="NCBI Taxonomy" id="700274"/>
    <lineage>
        <taxon>Bacteria</taxon>
        <taxon>Bacillati</taxon>
        <taxon>Actinomycetota</taxon>
        <taxon>Actinomycetes</taxon>
        <taxon>Pseudonocardiales</taxon>
        <taxon>Pseudonocardiaceae</taxon>
        <taxon>Amycolatopsis</taxon>
    </lineage>
</organism>
<gene>
    <name evidence="3" type="ORF">H4W30_007606</name>
</gene>
<dbReference type="GO" id="GO:0004527">
    <property type="term" value="F:exonuclease activity"/>
    <property type="evidence" value="ECO:0007669"/>
    <property type="project" value="UniProtKB-KW"/>
</dbReference>
<feature type="compositionally biased region" description="Polar residues" evidence="2">
    <location>
        <begin position="422"/>
        <end position="437"/>
    </location>
</feature>
<feature type="region of interest" description="Disordered" evidence="2">
    <location>
        <begin position="1"/>
        <end position="74"/>
    </location>
</feature>
<proteinExistence type="predicted"/>
<reference evidence="3 4" key="1">
    <citation type="submission" date="2020-10" db="EMBL/GenBank/DDBJ databases">
        <title>Sequencing the genomes of 1000 actinobacteria strains.</title>
        <authorList>
            <person name="Klenk H.-P."/>
        </authorList>
    </citation>
    <scope>NUCLEOTIDE SEQUENCE [LARGE SCALE GENOMIC DNA]</scope>
    <source>
        <strain evidence="3 4">DSM 46661</strain>
    </source>
</reference>
<evidence type="ECO:0000256" key="2">
    <source>
        <dbReference type="SAM" id="MobiDB-lite"/>
    </source>
</evidence>
<evidence type="ECO:0000313" key="4">
    <source>
        <dbReference type="Proteomes" id="UP000656548"/>
    </source>
</evidence>
<keyword evidence="3" id="KW-0269">Exonuclease</keyword>
<feature type="region of interest" description="Disordered" evidence="2">
    <location>
        <begin position="415"/>
        <end position="437"/>
    </location>
</feature>